<dbReference type="RefSeq" id="XP_014564119.1">
    <property type="nucleotide sequence ID" value="XM_014708633.1"/>
</dbReference>
<evidence type="ECO:0000313" key="2">
    <source>
        <dbReference type="Proteomes" id="UP000031056"/>
    </source>
</evidence>
<dbReference type="Proteomes" id="UP000031056">
    <property type="component" value="Unassembled WGS sequence"/>
</dbReference>
<dbReference type="InterPro" id="IPR011047">
    <property type="entry name" value="Quinoprotein_ADH-like_sf"/>
</dbReference>
<dbReference type="Gene3D" id="2.130.10.10">
    <property type="entry name" value="YVTN repeat-like/Quinoprotein amine dehydrogenase"/>
    <property type="match status" value="1"/>
</dbReference>
<keyword evidence="2" id="KW-1185">Reference proteome</keyword>
<dbReference type="AlphaFoldDB" id="A0A0B2ULX8"/>
<protein>
    <submittedName>
        <fullName evidence="1">Uncharacterized protein</fullName>
    </submittedName>
</protein>
<sequence>MLIARVRLPNKPLVVLTVGECIYIGDAHGVLYVLNAPYTSAVAVFQSVGPISALVFSDNRLYYGNWDGDVGVVDGNKINFGSHIVKCMAVHEDLIYASVGDFVYALDFNLVVVNAYKVEHKVLCMSVFEGVMYCGMGVPFVARIDDNITTIGKSAHETSIFCMCGEYTGSADGIVMRQDYSDLERHVVVYKGKEWIRSMYSQYLFSEGKNIVADVDGIRYRLGTGLKNLYSHEADVVGVTVVESKIISIGLDYMYYVYDIGFGFEMSEEEAREISELMGS</sequence>
<proteinExistence type="predicted"/>
<name>A0A0B2ULX8_9MICR</name>
<organism evidence="1 2">
    <name type="scientific">Ordospora colligata OC4</name>
    <dbReference type="NCBI Taxonomy" id="1354746"/>
    <lineage>
        <taxon>Eukaryota</taxon>
        <taxon>Fungi</taxon>
        <taxon>Fungi incertae sedis</taxon>
        <taxon>Microsporidia</taxon>
        <taxon>Ordosporidae</taxon>
        <taxon>Ordospora</taxon>
    </lineage>
</organism>
<dbReference type="SUPFAM" id="SSF50998">
    <property type="entry name" value="Quinoprotein alcohol dehydrogenase-like"/>
    <property type="match status" value="1"/>
</dbReference>
<dbReference type="EMBL" id="JOKQ01000003">
    <property type="protein sequence ID" value="KHN70077.1"/>
    <property type="molecule type" value="Genomic_DNA"/>
</dbReference>
<accession>A0A0B2ULX8</accession>
<comment type="caution">
    <text evidence="1">The sequence shown here is derived from an EMBL/GenBank/DDBJ whole genome shotgun (WGS) entry which is preliminary data.</text>
</comment>
<dbReference type="InterPro" id="IPR015943">
    <property type="entry name" value="WD40/YVTN_repeat-like_dom_sf"/>
</dbReference>
<reference evidence="1 2" key="1">
    <citation type="journal article" date="2014" name="MBio">
        <title>The Ordospora colligata genome; evolution of extreme reduction in microsporidia and host-to-parasite horizontal gene transfer.</title>
        <authorList>
            <person name="Pombert J.-F."/>
            <person name="Haag K.L."/>
            <person name="Beidas S."/>
            <person name="Ebert D."/>
            <person name="Keeling P.J."/>
        </authorList>
    </citation>
    <scope>NUCLEOTIDE SEQUENCE [LARGE SCALE GENOMIC DNA]</scope>
    <source>
        <strain evidence="1 2">OC4</strain>
    </source>
</reference>
<dbReference type="OrthoDB" id="2195891at2759"/>
<dbReference type="HOGENOM" id="CLU_087656_0_0_1"/>
<dbReference type="VEuPathDB" id="MicrosporidiaDB:M896_030630"/>
<dbReference type="GeneID" id="26261347"/>
<evidence type="ECO:0000313" key="1">
    <source>
        <dbReference type="EMBL" id="KHN70077.1"/>
    </source>
</evidence>
<gene>
    <name evidence="1" type="ORF">M896_030630</name>
</gene>
<dbReference type="InParanoid" id="A0A0B2ULX8"/>